<evidence type="ECO:0000256" key="1">
    <source>
        <dbReference type="SAM" id="Phobius"/>
    </source>
</evidence>
<protein>
    <submittedName>
        <fullName evidence="2">Uncharacterized protein</fullName>
    </submittedName>
</protein>
<sequence>MIKILFTETEISSKNAKQAQYRVNRLLQVLSFFQVCLHLLKLLLLLLLQFLGESVVLCPFCGSHVREFELSHSEITQDRTQQMERWVEHDYSELSARENMASLEALNAIDCLPVLEDLESEPTKVELKEALGYLRLEKRAARMVILCLW</sequence>
<dbReference type="EMBL" id="CALNXK010000035">
    <property type="protein sequence ID" value="CAH3120631.1"/>
    <property type="molecule type" value="Genomic_DNA"/>
</dbReference>
<name>A0ABN8NTP6_9CNID</name>
<gene>
    <name evidence="2" type="ORF">PLOB_00028285</name>
</gene>
<dbReference type="Proteomes" id="UP001159405">
    <property type="component" value="Unassembled WGS sequence"/>
</dbReference>
<keyword evidence="1" id="KW-0812">Transmembrane</keyword>
<keyword evidence="1" id="KW-1133">Transmembrane helix</keyword>
<feature type="transmembrane region" description="Helical" evidence="1">
    <location>
        <begin position="26"/>
        <end position="51"/>
    </location>
</feature>
<comment type="caution">
    <text evidence="2">The sequence shown here is derived from an EMBL/GenBank/DDBJ whole genome shotgun (WGS) entry which is preliminary data.</text>
</comment>
<proteinExistence type="predicted"/>
<reference evidence="2 3" key="1">
    <citation type="submission" date="2022-05" db="EMBL/GenBank/DDBJ databases">
        <authorList>
            <consortium name="Genoscope - CEA"/>
            <person name="William W."/>
        </authorList>
    </citation>
    <scope>NUCLEOTIDE SEQUENCE [LARGE SCALE GENOMIC DNA]</scope>
</reference>
<evidence type="ECO:0000313" key="3">
    <source>
        <dbReference type="Proteomes" id="UP001159405"/>
    </source>
</evidence>
<accession>A0ABN8NTP6</accession>
<keyword evidence="3" id="KW-1185">Reference proteome</keyword>
<organism evidence="2 3">
    <name type="scientific">Porites lobata</name>
    <dbReference type="NCBI Taxonomy" id="104759"/>
    <lineage>
        <taxon>Eukaryota</taxon>
        <taxon>Metazoa</taxon>
        <taxon>Cnidaria</taxon>
        <taxon>Anthozoa</taxon>
        <taxon>Hexacorallia</taxon>
        <taxon>Scleractinia</taxon>
        <taxon>Fungiina</taxon>
        <taxon>Poritidae</taxon>
        <taxon>Porites</taxon>
    </lineage>
</organism>
<evidence type="ECO:0000313" key="2">
    <source>
        <dbReference type="EMBL" id="CAH3120631.1"/>
    </source>
</evidence>
<keyword evidence="1" id="KW-0472">Membrane</keyword>